<organism evidence="2 3">
    <name type="scientific">Paenibacillus baimaensis</name>
    <dbReference type="NCBI Taxonomy" id="2982185"/>
    <lineage>
        <taxon>Bacteria</taxon>
        <taxon>Bacillati</taxon>
        <taxon>Bacillota</taxon>
        <taxon>Bacilli</taxon>
        <taxon>Bacillales</taxon>
        <taxon>Paenibacillaceae</taxon>
        <taxon>Paenibacillus</taxon>
    </lineage>
</organism>
<dbReference type="RefSeq" id="WP_262683063.1">
    <property type="nucleotide sequence ID" value="NZ_JAOQIO010000007.1"/>
</dbReference>
<name>A0ABT2UA68_9BACL</name>
<protein>
    <submittedName>
        <fullName evidence="2">BofC C-terminal domain-containing protein</fullName>
    </submittedName>
</protein>
<dbReference type="Pfam" id="PF08955">
    <property type="entry name" value="BofC_C"/>
    <property type="match status" value="1"/>
</dbReference>
<comment type="caution">
    <text evidence="2">The sequence shown here is derived from an EMBL/GenBank/DDBJ whole genome shotgun (WGS) entry which is preliminary data.</text>
</comment>
<dbReference type="InterPro" id="IPR015050">
    <property type="entry name" value="BofC_C"/>
</dbReference>
<reference evidence="2 3" key="1">
    <citation type="submission" date="2022-09" db="EMBL/GenBank/DDBJ databases">
        <authorList>
            <person name="Han X.L."/>
            <person name="Wang Q."/>
            <person name="Lu T."/>
        </authorList>
    </citation>
    <scope>NUCLEOTIDE SEQUENCE [LARGE SCALE GENOMIC DNA]</scope>
    <source>
        <strain evidence="2 3">WQ 127069</strain>
    </source>
</reference>
<dbReference type="Gene3D" id="3.30.70.1740">
    <property type="entry name" value="Bypass-of-forespore C, C-terminal domain"/>
    <property type="match status" value="1"/>
</dbReference>
<accession>A0ABT2UA68</accession>
<keyword evidence="3" id="KW-1185">Reference proteome</keyword>
<feature type="domain" description="Bypass of forespore C C-terminal" evidence="1">
    <location>
        <begin position="113"/>
        <end position="191"/>
    </location>
</feature>
<dbReference type="InterPro" id="IPR038117">
    <property type="entry name" value="BofC_C_sf"/>
</dbReference>
<evidence type="ECO:0000259" key="1">
    <source>
        <dbReference type="Pfam" id="PF08955"/>
    </source>
</evidence>
<dbReference type="EMBL" id="JAOQIO010000007">
    <property type="protein sequence ID" value="MCU6791543.1"/>
    <property type="molecule type" value="Genomic_DNA"/>
</dbReference>
<evidence type="ECO:0000313" key="3">
    <source>
        <dbReference type="Proteomes" id="UP001652445"/>
    </source>
</evidence>
<gene>
    <name evidence="2" type="ORF">OB236_05285</name>
</gene>
<sequence>MNLTIFWFVVSASAAAYMWHYSSQSTVTLQPDEQTQMVMSHNSRQPEKEVMEMISQIKAQREAFTQKLYVCGEELQPIGMMSADEILAYHRSSPDATVSMDANGRIYFRETIEDLSPRCKENAYFGMDSGGNLSLFEGVPGVGGGNVIQTFFQLNIEHLKSSLPNSAIKELYRGIQVRDLSEYNSVLSTFSDYAVDAPGQALKISPAP</sequence>
<evidence type="ECO:0000313" key="2">
    <source>
        <dbReference type="EMBL" id="MCU6791543.1"/>
    </source>
</evidence>
<proteinExistence type="predicted"/>
<dbReference type="Proteomes" id="UP001652445">
    <property type="component" value="Unassembled WGS sequence"/>
</dbReference>